<dbReference type="Proteomes" id="UP000184232">
    <property type="component" value="Unassembled WGS sequence"/>
</dbReference>
<name>A0A1M6CQF4_9FLAO</name>
<protein>
    <submittedName>
        <fullName evidence="2">Type IX secretion system membrane protein, PorP/SprF family</fullName>
    </submittedName>
</protein>
<dbReference type="RefSeq" id="WP_072781165.1">
    <property type="nucleotide sequence ID" value="NZ_CP045292.1"/>
</dbReference>
<evidence type="ECO:0000313" key="2">
    <source>
        <dbReference type="EMBL" id="SHI63081.1"/>
    </source>
</evidence>
<feature type="chain" id="PRO_5012567746" evidence="1">
    <location>
        <begin position="22"/>
        <end position="331"/>
    </location>
</feature>
<evidence type="ECO:0000256" key="1">
    <source>
        <dbReference type="SAM" id="SignalP"/>
    </source>
</evidence>
<reference evidence="3" key="1">
    <citation type="submission" date="2016-11" db="EMBL/GenBank/DDBJ databases">
        <authorList>
            <person name="Varghese N."/>
            <person name="Submissions S."/>
        </authorList>
    </citation>
    <scope>NUCLEOTIDE SEQUENCE [LARGE SCALE GENOMIC DNA]</scope>
    <source>
        <strain evidence="3">DSM 22807</strain>
    </source>
</reference>
<keyword evidence="3" id="KW-1185">Reference proteome</keyword>
<dbReference type="OrthoDB" id="1186563at2"/>
<sequence length="331" mass="37631">MKIKTVIYSIFIGLVSTAVKAQDPIFTQYFLVPETINPGFTGFLETTSAGVMHRSQWTSLQYKMDTNYAYASTWLENSNSGIGVTFLNHRENFTGYNFLQANINYAYRIELNYEWYFRPGIEVGYGSKSFGFQNLLLRDQINISSETINPVSIDPLQLNNRIHFIDFSTGLLFYKDNMWFGTAVKHLNKPNIAMAEEGNIPLEMFYNISGGYEFELGQMISTFLPLETRMMVTANFMKQGQYNRLDIGGTYIFNHFTIGVTTALNPMKKADNSHTLTSVNLFSGLKYENFKFGFSYDANTSKIGNTGGVFELGLVYQFDVDARKCFGCPGY</sequence>
<organism evidence="2 3">
    <name type="scientific">Flavobacterium haoranii</name>
    <dbReference type="NCBI Taxonomy" id="683124"/>
    <lineage>
        <taxon>Bacteria</taxon>
        <taxon>Pseudomonadati</taxon>
        <taxon>Bacteroidota</taxon>
        <taxon>Flavobacteriia</taxon>
        <taxon>Flavobacteriales</taxon>
        <taxon>Flavobacteriaceae</taxon>
        <taxon>Flavobacterium</taxon>
    </lineage>
</organism>
<evidence type="ECO:0000313" key="3">
    <source>
        <dbReference type="Proteomes" id="UP000184232"/>
    </source>
</evidence>
<dbReference type="InterPro" id="IPR019861">
    <property type="entry name" value="PorP/SprF_Bacteroidetes"/>
</dbReference>
<accession>A0A1M6CQF4</accession>
<dbReference type="STRING" id="683124.SAMN05444337_0436"/>
<dbReference type="AlphaFoldDB" id="A0A1M6CQF4"/>
<proteinExistence type="predicted"/>
<dbReference type="Pfam" id="PF11751">
    <property type="entry name" value="PorP_SprF"/>
    <property type="match status" value="1"/>
</dbReference>
<feature type="signal peptide" evidence="1">
    <location>
        <begin position="1"/>
        <end position="21"/>
    </location>
</feature>
<dbReference type="EMBL" id="FQZH01000001">
    <property type="protein sequence ID" value="SHI63081.1"/>
    <property type="molecule type" value="Genomic_DNA"/>
</dbReference>
<keyword evidence="1" id="KW-0732">Signal</keyword>
<gene>
    <name evidence="2" type="ORF">SAMN05444337_0436</name>
</gene>
<dbReference type="NCBIfam" id="TIGR03519">
    <property type="entry name" value="T9SS_PorP_fam"/>
    <property type="match status" value="1"/>
</dbReference>